<keyword evidence="3" id="KW-0328">Glycosyltransferase</keyword>
<dbReference type="Gene3D" id="3.90.1480.20">
    <property type="entry name" value="Glycosyl transferase family 29"/>
    <property type="match status" value="1"/>
</dbReference>
<evidence type="ECO:0000256" key="8">
    <source>
        <dbReference type="ARBA" id="ARBA00023034"/>
    </source>
</evidence>
<evidence type="ECO:0000256" key="9">
    <source>
        <dbReference type="ARBA" id="ARBA00023136"/>
    </source>
</evidence>
<dbReference type="Ensembl" id="ENSSPUT00000019630.1">
    <property type="protein sequence ID" value="ENSSPUP00000018427.1"/>
    <property type="gene ID" value="ENSSPUG00000014237.1"/>
</dbReference>
<evidence type="ECO:0000256" key="6">
    <source>
        <dbReference type="ARBA" id="ARBA00022968"/>
    </source>
</evidence>
<evidence type="ECO:0000256" key="7">
    <source>
        <dbReference type="ARBA" id="ARBA00022989"/>
    </source>
</evidence>
<keyword evidence="8" id="KW-0333">Golgi apparatus</keyword>
<dbReference type="GO" id="GO:0009247">
    <property type="term" value="P:glycolipid biosynthetic process"/>
    <property type="evidence" value="ECO:0007669"/>
    <property type="project" value="TreeGrafter"/>
</dbReference>
<dbReference type="InterPro" id="IPR051142">
    <property type="entry name" value="Glycosyltransferase_29"/>
</dbReference>
<dbReference type="InterPro" id="IPR038578">
    <property type="entry name" value="GT29-like_sf"/>
</dbReference>
<keyword evidence="4" id="KW-0808">Transferase</keyword>
<dbReference type="Pfam" id="PF00777">
    <property type="entry name" value="Glyco_transf_29"/>
    <property type="match status" value="1"/>
</dbReference>
<keyword evidence="10" id="KW-0325">Glycoprotein</keyword>
<reference evidence="11" key="1">
    <citation type="submission" date="2025-08" db="UniProtKB">
        <authorList>
            <consortium name="Ensembl"/>
        </authorList>
    </citation>
    <scope>IDENTIFICATION</scope>
</reference>
<keyword evidence="12" id="KW-1185">Reference proteome</keyword>
<evidence type="ECO:0000256" key="1">
    <source>
        <dbReference type="ARBA" id="ARBA00004323"/>
    </source>
</evidence>
<reference evidence="11" key="2">
    <citation type="submission" date="2025-09" db="UniProtKB">
        <authorList>
            <consortium name="Ensembl"/>
        </authorList>
    </citation>
    <scope>IDENTIFICATION</scope>
</reference>
<keyword evidence="7" id="KW-1133">Transmembrane helix</keyword>
<evidence type="ECO:0000256" key="4">
    <source>
        <dbReference type="ARBA" id="ARBA00022679"/>
    </source>
</evidence>
<dbReference type="AlphaFoldDB" id="A0A8D0H9T0"/>
<dbReference type="GO" id="GO:0047288">
    <property type="term" value="F:beta-D-galactosyl-(1-&gt;3)-N-acetyl-beta-D-galactosaminide alpha-2,3- sialyltransferase"/>
    <property type="evidence" value="ECO:0007669"/>
    <property type="project" value="TreeGrafter"/>
</dbReference>
<dbReference type="PANTHER" id="PTHR13713:SF59">
    <property type="entry name" value="ST3 BETA-GALACTOSIDE ALPHA-2,3-SIALYLTRANSFERASE 4"/>
    <property type="match status" value="1"/>
</dbReference>
<comment type="similarity">
    <text evidence="2">Belongs to the glycosyltransferase 29 family.</text>
</comment>
<dbReference type="Proteomes" id="UP000694392">
    <property type="component" value="Unplaced"/>
</dbReference>
<dbReference type="GeneTree" id="ENSGT00940000168385"/>
<evidence type="ECO:0000256" key="3">
    <source>
        <dbReference type="ARBA" id="ARBA00022676"/>
    </source>
</evidence>
<dbReference type="GO" id="GO:0000139">
    <property type="term" value="C:Golgi membrane"/>
    <property type="evidence" value="ECO:0007669"/>
    <property type="project" value="UniProtKB-SubCell"/>
</dbReference>
<dbReference type="GO" id="GO:0003836">
    <property type="term" value="F:beta-galactoside (CMP) alpha-2,3-sialyltransferase activity"/>
    <property type="evidence" value="ECO:0007669"/>
    <property type="project" value="TreeGrafter"/>
</dbReference>
<organism evidence="11 12">
    <name type="scientific">Sphenodon punctatus</name>
    <name type="common">Tuatara</name>
    <name type="synonym">Hatteria punctata</name>
    <dbReference type="NCBI Taxonomy" id="8508"/>
    <lineage>
        <taxon>Eukaryota</taxon>
        <taxon>Metazoa</taxon>
        <taxon>Chordata</taxon>
        <taxon>Craniata</taxon>
        <taxon>Vertebrata</taxon>
        <taxon>Euteleostomi</taxon>
        <taxon>Lepidosauria</taxon>
        <taxon>Sphenodontia</taxon>
        <taxon>Sphenodontidae</taxon>
        <taxon>Sphenodon</taxon>
    </lineage>
</organism>
<name>A0A8D0H9T0_SPHPU</name>
<dbReference type="PANTHER" id="PTHR13713">
    <property type="entry name" value="SIALYLTRANSFERASE"/>
    <property type="match status" value="1"/>
</dbReference>
<evidence type="ECO:0000256" key="10">
    <source>
        <dbReference type="ARBA" id="ARBA00023180"/>
    </source>
</evidence>
<keyword evidence="6" id="KW-0735">Signal-anchor</keyword>
<dbReference type="InterPro" id="IPR001675">
    <property type="entry name" value="Glyco_trans_29"/>
</dbReference>
<evidence type="ECO:0000256" key="2">
    <source>
        <dbReference type="ARBA" id="ARBA00006003"/>
    </source>
</evidence>
<accession>A0A8D0H9T0</accession>
<keyword evidence="5" id="KW-0812">Transmembrane</keyword>
<keyword evidence="9" id="KW-0472">Membrane</keyword>
<proteinExistence type="inferred from homology"/>
<evidence type="ECO:0000313" key="11">
    <source>
        <dbReference type="Ensembl" id="ENSSPUP00000018427.1"/>
    </source>
</evidence>
<evidence type="ECO:0000256" key="5">
    <source>
        <dbReference type="ARBA" id="ARBA00022692"/>
    </source>
</evidence>
<sequence length="127" mass="14602">MVLVPFKKKDFVWLKEVLLKKENKTVEGFWRRPPSEWNGNASLLRILNPYVTYEATYKLLQLTQWSKRYSTTGIIALNIALHLCQEVSIVGFGYPDVHDVTTPVHYYDMVVQNQNIVSPPPSGQPVP</sequence>
<evidence type="ECO:0000313" key="12">
    <source>
        <dbReference type="Proteomes" id="UP000694392"/>
    </source>
</evidence>
<comment type="subcellular location">
    <subcellularLocation>
        <location evidence="1">Golgi apparatus membrane</location>
        <topology evidence="1">Single-pass type II membrane protein</topology>
    </subcellularLocation>
</comment>
<protein>
    <submittedName>
        <fullName evidence="11">Uncharacterized protein</fullName>
    </submittedName>
</protein>